<comment type="caution">
    <text evidence="2">The sequence shown here is derived from an EMBL/GenBank/DDBJ whole genome shotgun (WGS) entry which is preliminary data.</text>
</comment>
<dbReference type="EMBL" id="BARS01018469">
    <property type="protein sequence ID" value="GAF94830.1"/>
    <property type="molecule type" value="Genomic_DNA"/>
</dbReference>
<evidence type="ECO:0000313" key="2">
    <source>
        <dbReference type="EMBL" id="GAF94830.1"/>
    </source>
</evidence>
<organism evidence="2">
    <name type="scientific">marine sediment metagenome</name>
    <dbReference type="NCBI Taxonomy" id="412755"/>
    <lineage>
        <taxon>unclassified sequences</taxon>
        <taxon>metagenomes</taxon>
        <taxon>ecological metagenomes</taxon>
    </lineage>
</organism>
<feature type="non-terminal residue" evidence="2">
    <location>
        <position position="33"/>
    </location>
</feature>
<evidence type="ECO:0000256" key="1">
    <source>
        <dbReference type="SAM" id="MobiDB-lite"/>
    </source>
</evidence>
<gene>
    <name evidence="2" type="ORF">S01H1_30048</name>
</gene>
<feature type="region of interest" description="Disordered" evidence="1">
    <location>
        <begin position="1"/>
        <end position="33"/>
    </location>
</feature>
<protein>
    <submittedName>
        <fullName evidence="2">Uncharacterized protein</fullName>
    </submittedName>
</protein>
<dbReference type="AlphaFoldDB" id="X0V2G6"/>
<sequence length="33" mass="3739">MRHAVNQSGGRDSNDNSDPLPYALPLEREWAIE</sequence>
<feature type="compositionally biased region" description="Polar residues" evidence="1">
    <location>
        <begin position="1"/>
        <end position="11"/>
    </location>
</feature>
<reference evidence="2" key="1">
    <citation type="journal article" date="2014" name="Front. Microbiol.">
        <title>High frequency of phylogenetically diverse reductive dehalogenase-homologous genes in deep subseafloor sedimentary metagenomes.</title>
        <authorList>
            <person name="Kawai M."/>
            <person name="Futagami T."/>
            <person name="Toyoda A."/>
            <person name="Takaki Y."/>
            <person name="Nishi S."/>
            <person name="Hori S."/>
            <person name="Arai W."/>
            <person name="Tsubouchi T."/>
            <person name="Morono Y."/>
            <person name="Uchiyama I."/>
            <person name="Ito T."/>
            <person name="Fujiyama A."/>
            <person name="Inagaki F."/>
            <person name="Takami H."/>
        </authorList>
    </citation>
    <scope>NUCLEOTIDE SEQUENCE</scope>
    <source>
        <strain evidence="2">Expedition CK06-06</strain>
    </source>
</reference>
<proteinExistence type="predicted"/>
<accession>X0V2G6</accession>
<name>X0V2G6_9ZZZZ</name>